<feature type="transmembrane region" description="Helical" evidence="6">
    <location>
        <begin position="315"/>
        <end position="335"/>
    </location>
</feature>
<proteinExistence type="predicted"/>
<evidence type="ECO:0000256" key="3">
    <source>
        <dbReference type="ARBA" id="ARBA00022692"/>
    </source>
</evidence>
<dbReference type="Gene3D" id="1.20.1250.20">
    <property type="entry name" value="MFS general substrate transporter like domains"/>
    <property type="match status" value="2"/>
</dbReference>
<dbReference type="PANTHER" id="PTHR43791">
    <property type="entry name" value="PERMEASE-RELATED"/>
    <property type="match status" value="1"/>
</dbReference>
<evidence type="ECO:0000313" key="8">
    <source>
        <dbReference type="EMBL" id="PNY29908.1"/>
    </source>
</evidence>
<dbReference type="PANTHER" id="PTHR43791:SF47">
    <property type="entry name" value="MAJOR FACILITATOR SUPERFAMILY (MFS) PROFILE DOMAIN-CONTAINING PROTEIN-RELATED"/>
    <property type="match status" value="1"/>
</dbReference>
<feature type="transmembrane region" description="Helical" evidence="6">
    <location>
        <begin position="208"/>
        <end position="230"/>
    </location>
</feature>
<comment type="caution">
    <text evidence="8">The sequence shown here is derived from an EMBL/GenBank/DDBJ whole genome shotgun (WGS) entry which is preliminary data.</text>
</comment>
<evidence type="ECO:0000313" key="9">
    <source>
        <dbReference type="Proteomes" id="UP000236621"/>
    </source>
</evidence>
<feature type="transmembrane region" description="Helical" evidence="6">
    <location>
        <begin position="372"/>
        <end position="394"/>
    </location>
</feature>
<gene>
    <name evidence="8" type="ORF">TCAP_00181</name>
</gene>
<dbReference type="OrthoDB" id="3639251at2759"/>
<evidence type="ECO:0000259" key="7">
    <source>
        <dbReference type="PROSITE" id="PS50850"/>
    </source>
</evidence>
<keyword evidence="2" id="KW-0813">Transport</keyword>
<dbReference type="InterPro" id="IPR011701">
    <property type="entry name" value="MFS"/>
</dbReference>
<feature type="transmembrane region" description="Helical" evidence="6">
    <location>
        <begin position="146"/>
        <end position="165"/>
    </location>
</feature>
<name>A0A2K3QQV7_9HYPO</name>
<protein>
    <submittedName>
        <fullName evidence="8">Transporter</fullName>
    </submittedName>
</protein>
<keyword evidence="4 6" id="KW-1133">Transmembrane helix</keyword>
<dbReference type="PROSITE" id="PS50850">
    <property type="entry name" value="MFS"/>
    <property type="match status" value="1"/>
</dbReference>
<evidence type="ECO:0000256" key="1">
    <source>
        <dbReference type="ARBA" id="ARBA00004141"/>
    </source>
</evidence>
<keyword evidence="3 6" id="KW-0812">Transmembrane</keyword>
<comment type="subcellular location">
    <subcellularLocation>
        <location evidence="1">Membrane</location>
        <topology evidence="1">Multi-pass membrane protein</topology>
    </subcellularLocation>
</comment>
<keyword evidence="5 6" id="KW-0472">Membrane</keyword>
<feature type="transmembrane region" description="Helical" evidence="6">
    <location>
        <begin position="88"/>
        <end position="108"/>
    </location>
</feature>
<feature type="transmembrane region" description="Helical" evidence="6">
    <location>
        <begin position="439"/>
        <end position="457"/>
    </location>
</feature>
<dbReference type="SUPFAM" id="SSF103473">
    <property type="entry name" value="MFS general substrate transporter"/>
    <property type="match status" value="1"/>
</dbReference>
<dbReference type="Proteomes" id="UP000236621">
    <property type="component" value="Unassembled WGS sequence"/>
</dbReference>
<reference evidence="8 9" key="1">
    <citation type="submission" date="2017-08" db="EMBL/GenBank/DDBJ databases">
        <title>Harnessing the power of phylogenomics to disentangle the directionality and signatures of interkingdom host jumping in the parasitic fungal genus Tolypocladium.</title>
        <authorList>
            <person name="Quandt C.A."/>
            <person name="Patterson W."/>
            <person name="Spatafora J.W."/>
        </authorList>
    </citation>
    <scope>NUCLEOTIDE SEQUENCE [LARGE SCALE GENOMIC DNA]</scope>
    <source>
        <strain evidence="8 9">CBS 113982</strain>
    </source>
</reference>
<accession>A0A2K3QQV7</accession>
<feature type="transmembrane region" description="Helical" evidence="6">
    <location>
        <begin position="115"/>
        <end position="134"/>
    </location>
</feature>
<feature type="transmembrane region" description="Helical" evidence="6">
    <location>
        <begin position="177"/>
        <end position="196"/>
    </location>
</feature>
<keyword evidence="9" id="KW-1185">Reference proteome</keyword>
<dbReference type="GO" id="GO:0016020">
    <property type="term" value="C:membrane"/>
    <property type="evidence" value="ECO:0007669"/>
    <property type="project" value="UniProtKB-SubCell"/>
</dbReference>
<evidence type="ECO:0000256" key="4">
    <source>
        <dbReference type="ARBA" id="ARBA00022989"/>
    </source>
</evidence>
<dbReference type="FunFam" id="1.20.1250.20:FF:000409">
    <property type="entry name" value="MFS general substrate transporter"/>
    <property type="match status" value="1"/>
</dbReference>
<feature type="transmembrane region" description="Helical" evidence="6">
    <location>
        <begin position="282"/>
        <end position="303"/>
    </location>
</feature>
<evidence type="ECO:0000256" key="2">
    <source>
        <dbReference type="ARBA" id="ARBA00022448"/>
    </source>
</evidence>
<dbReference type="AlphaFoldDB" id="A0A2K3QQV7"/>
<organism evidence="8 9">
    <name type="scientific">Tolypocladium capitatum</name>
    <dbReference type="NCBI Taxonomy" id="45235"/>
    <lineage>
        <taxon>Eukaryota</taxon>
        <taxon>Fungi</taxon>
        <taxon>Dikarya</taxon>
        <taxon>Ascomycota</taxon>
        <taxon>Pezizomycotina</taxon>
        <taxon>Sordariomycetes</taxon>
        <taxon>Hypocreomycetidae</taxon>
        <taxon>Hypocreales</taxon>
        <taxon>Ophiocordycipitaceae</taxon>
        <taxon>Tolypocladium</taxon>
    </lineage>
</organism>
<dbReference type="Pfam" id="PF07690">
    <property type="entry name" value="MFS_1"/>
    <property type="match status" value="1"/>
</dbReference>
<dbReference type="InterPro" id="IPR036259">
    <property type="entry name" value="MFS_trans_sf"/>
</dbReference>
<feature type="domain" description="Major facilitator superfamily (MFS) profile" evidence="7">
    <location>
        <begin position="49"/>
        <end position="462"/>
    </location>
</feature>
<dbReference type="InterPro" id="IPR020846">
    <property type="entry name" value="MFS_dom"/>
</dbReference>
<feature type="transmembrane region" description="Helical" evidence="6">
    <location>
        <begin position="406"/>
        <end position="427"/>
    </location>
</feature>
<feature type="transmembrane region" description="Helical" evidence="6">
    <location>
        <begin position="347"/>
        <end position="366"/>
    </location>
</feature>
<evidence type="ECO:0000256" key="5">
    <source>
        <dbReference type="ARBA" id="ARBA00023136"/>
    </source>
</evidence>
<dbReference type="EMBL" id="NRSZ01000028">
    <property type="protein sequence ID" value="PNY29908.1"/>
    <property type="molecule type" value="Genomic_DNA"/>
</dbReference>
<dbReference type="GO" id="GO:0022857">
    <property type="term" value="F:transmembrane transporter activity"/>
    <property type="evidence" value="ECO:0007669"/>
    <property type="project" value="InterPro"/>
</dbReference>
<evidence type="ECO:0000256" key="6">
    <source>
        <dbReference type="SAM" id="Phobius"/>
    </source>
</evidence>
<sequence length="491" mass="54867">MDDKAVDPEKRTVEHIDAVRENASSDVASQHDFTPEEQRRIIRRIDLRLIGTVSALYCVSLVDRTNMSAASIAGMNVGLKLQGLDYNIANLVFFIPYIIFEPPSTIVVRRLGPRLHISIIALCWGATMIGMGFVNSFQQLAGVRVVLGFLEAGFFPSCVYLLSTWYTRYEVGKRYSLFYLLATVSSAFAGILAYGLMQLNGRHGLAGWRWIFIIEGVLTCGLAIVSYWLLVDFPDSTRKTWKFLTQRESQWVVDRIQKDRGDSSVPPFNLRKFVGGAADWKIWAYGILFCFTTTITYALGYSLPLILVSSMKFSIAQAQCLVAPPYVFAGIVMFTTHYLGDKFRLRGPVIMFNLLLCLVGLPIMGWHPRAGVRYFGVFLVTAGANGNIPAIMSLQANNLRGQWKRAFCSATLVGFGAVGGIIGSLVFRDEDKETGYKPGMYASIACCLLNVIIVLLVDFEYFRQNKLADQGKRSLECNGEDVAPDNFRYTY</sequence>
<dbReference type="FunFam" id="1.20.1250.20:FF:000511">
    <property type="entry name" value="MFS general substrate transporter"/>
    <property type="match status" value="1"/>
</dbReference>
<dbReference type="STRING" id="45235.A0A2K3QQV7"/>